<comment type="caution">
    <text evidence="3">The sequence shown here is derived from an EMBL/GenBank/DDBJ whole genome shotgun (WGS) entry which is preliminary data.</text>
</comment>
<dbReference type="Gene3D" id="3.40.50.2000">
    <property type="entry name" value="Glycogen Phosphorylase B"/>
    <property type="match status" value="2"/>
</dbReference>
<dbReference type="PANTHER" id="PTHR48050">
    <property type="entry name" value="STEROL 3-BETA-GLUCOSYLTRANSFERASE"/>
    <property type="match status" value="1"/>
</dbReference>
<dbReference type="EMBL" id="QICS01000001">
    <property type="protein sequence ID" value="PXV95623.1"/>
    <property type="molecule type" value="Genomic_DNA"/>
</dbReference>
<dbReference type="SUPFAM" id="SSF53756">
    <property type="entry name" value="UDP-Glycosyltransferase/glycogen phosphorylase"/>
    <property type="match status" value="1"/>
</dbReference>
<dbReference type="InterPro" id="IPR004276">
    <property type="entry name" value="GlycoTrans_28_N"/>
</dbReference>
<dbReference type="Proteomes" id="UP000247523">
    <property type="component" value="Unassembled WGS sequence"/>
</dbReference>
<feature type="domain" description="Erythromycin biosynthesis protein CIII-like C-terminal" evidence="2">
    <location>
        <begin position="295"/>
        <end position="389"/>
    </location>
</feature>
<dbReference type="GO" id="GO:0008194">
    <property type="term" value="F:UDP-glycosyltransferase activity"/>
    <property type="evidence" value="ECO:0007669"/>
    <property type="project" value="InterPro"/>
</dbReference>
<dbReference type="RefSeq" id="WP_110290068.1">
    <property type="nucleotide sequence ID" value="NZ_QICS01000001.1"/>
</dbReference>
<organism evidence="3 4">
    <name type="scientific">Lachnotalea glycerini</name>
    <dbReference type="NCBI Taxonomy" id="1763509"/>
    <lineage>
        <taxon>Bacteria</taxon>
        <taxon>Bacillati</taxon>
        <taxon>Bacillota</taxon>
        <taxon>Clostridia</taxon>
        <taxon>Lachnospirales</taxon>
        <taxon>Lachnospiraceae</taxon>
        <taxon>Lachnotalea</taxon>
    </lineage>
</organism>
<dbReference type="AlphaFoldDB" id="A0A318EVV9"/>
<dbReference type="PANTHER" id="PTHR48050:SF13">
    <property type="entry name" value="STEROL 3-BETA-GLUCOSYLTRANSFERASE UGT80A2"/>
    <property type="match status" value="1"/>
</dbReference>
<dbReference type="InterPro" id="IPR050426">
    <property type="entry name" value="Glycosyltransferase_28"/>
</dbReference>
<evidence type="ECO:0000313" key="3">
    <source>
        <dbReference type="EMBL" id="PXV95623.1"/>
    </source>
</evidence>
<gene>
    <name evidence="3" type="ORF">C8E03_101253</name>
</gene>
<dbReference type="Pfam" id="PF06722">
    <property type="entry name" value="EryCIII-like_C"/>
    <property type="match status" value="1"/>
</dbReference>
<sequence>MAKIEIVVIGTHGEVRPLLALGVALRDAGHDVILCAPPNEEKWIQSYGFKFYSAGCDVYQLINGLNKYMGHPIELLKAVKATLENIICGQFELVKEASEGVDLIIGGGEPFAAPSIAKYLNVPYIFVNLVTQFMPSNHYPPTVIPWQNMPRFMNTIAWKLVNSLINLSLIKKINENRIKLGLDKIKDFYDYFLNNIALCIIAICPYLDVSPKYKFKYIQTGLWQIPEVKEEELEPGLEVFLKSGPPPVYFGFGSMSDSNPKETIKIINETIKTLKIRALVSKGWAELSEDFDFKDVYMVGFVEHSKLFPRVSCVVHHGGPGTVYTAAHAGVPQVIVPHMLDHYYQGDLLYKKKLTPKAINRSKLTSKKLTRAIHEAITNQEYIENNKRLGIQLRKVDQECIKKAVESVNKVLKDKGLS</sequence>
<dbReference type="InterPro" id="IPR002213">
    <property type="entry name" value="UDP_glucos_trans"/>
</dbReference>
<dbReference type="GO" id="GO:0005975">
    <property type="term" value="P:carbohydrate metabolic process"/>
    <property type="evidence" value="ECO:0007669"/>
    <property type="project" value="InterPro"/>
</dbReference>
<dbReference type="CDD" id="cd03784">
    <property type="entry name" value="GT1_Gtf-like"/>
    <property type="match status" value="1"/>
</dbReference>
<dbReference type="InterPro" id="IPR010610">
    <property type="entry name" value="EryCIII-like_C"/>
</dbReference>
<evidence type="ECO:0000313" key="4">
    <source>
        <dbReference type="Proteomes" id="UP000247523"/>
    </source>
</evidence>
<dbReference type="Pfam" id="PF03033">
    <property type="entry name" value="Glyco_transf_28"/>
    <property type="match status" value="1"/>
</dbReference>
<protein>
    <submittedName>
        <fullName evidence="3">Vancomycin aglycone glucosyltransferase</fullName>
    </submittedName>
</protein>
<evidence type="ECO:0000259" key="1">
    <source>
        <dbReference type="Pfam" id="PF03033"/>
    </source>
</evidence>
<accession>A0A318EVV9</accession>
<dbReference type="GO" id="GO:0016758">
    <property type="term" value="F:hexosyltransferase activity"/>
    <property type="evidence" value="ECO:0007669"/>
    <property type="project" value="InterPro"/>
</dbReference>
<keyword evidence="3" id="KW-0808">Transferase</keyword>
<evidence type="ECO:0000259" key="2">
    <source>
        <dbReference type="Pfam" id="PF06722"/>
    </source>
</evidence>
<feature type="domain" description="Glycosyltransferase family 28 N-terminal" evidence="1">
    <location>
        <begin position="6"/>
        <end position="90"/>
    </location>
</feature>
<reference evidence="3 4" key="1">
    <citation type="submission" date="2018-05" db="EMBL/GenBank/DDBJ databases">
        <title>Genomic Encyclopedia of Type Strains, Phase IV (KMG-IV): sequencing the most valuable type-strain genomes for metagenomic binning, comparative biology and taxonomic classification.</title>
        <authorList>
            <person name="Goeker M."/>
        </authorList>
    </citation>
    <scope>NUCLEOTIDE SEQUENCE [LARGE SCALE GENOMIC DNA]</scope>
    <source>
        <strain evidence="3 4">DSM 28816</strain>
    </source>
</reference>
<proteinExistence type="predicted"/>
<name>A0A318EVV9_9FIRM</name>
<dbReference type="GO" id="GO:0033072">
    <property type="term" value="P:vancomycin biosynthetic process"/>
    <property type="evidence" value="ECO:0007669"/>
    <property type="project" value="UniProtKB-ARBA"/>
</dbReference>
<dbReference type="FunFam" id="3.40.50.2000:FF:000009">
    <property type="entry name" value="Sterol 3-beta-glucosyltransferase UGT80A2"/>
    <property type="match status" value="1"/>
</dbReference>